<dbReference type="InterPro" id="IPR036081">
    <property type="entry name" value="Translin_sf"/>
</dbReference>
<organism evidence="7 8">
    <name type="scientific">Apiotrichum porosum</name>
    <dbReference type="NCBI Taxonomy" id="105984"/>
    <lineage>
        <taxon>Eukaryota</taxon>
        <taxon>Fungi</taxon>
        <taxon>Dikarya</taxon>
        <taxon>Basidiomycota</taxon>
        <taxon>Agaricomycotina</taxon>
        <taxon>Tremellomycetes</taxon>
        <taxon>Trichosporonales</taxon>
        <taxon>Trichosporonaceae</taxon>
        <taxon>Apiotrichum</taxon>
    </lineage>
</organism>
<dbReference type="GeneID" id="39591542"/>
<protein>
    <recommendedName>
        <fullName evidence="9">Translin-associated protein X</fullName>
    </recommendedName>
</protein>
<evidence type="ECO:0000256" key="2">
    <source>
        <dbReference type="ARBA" id="ARBA00004496"/>
    </source>
</evidence>
<evidence type="ECO:0008006" key="9">
    <source>
        <dbReference type="Google" id="ProtNLM"/>
    </source>
</evidence>
<dbReference type="PANTHER" id="PTHR10741">
    <property type="entry name" value="TRANSLIN AND TRANSLIN ASSOCIATED PROTEIN X"/>
    <property type="match status" value="1"/>
</dbReference>
<dbReference type="GO" id="GO:0005634">
    <property type="term" value="C:nucleus"/>
    <property type="evidence" value="ECO:0007669"/>
    <property type="project" value="UniProtKB-SubCell"/>
</dbReference>
<comment type="similarity">
    <text evidence="3">Belongs to the translin family.</text>
</comment>
<gene>
    <name evidence="7" type="ORF">EHS24_006999</name>
</gene>
<evidence type="ECO:0000256" key="3">
    <source>
        <dbReference type="ARBA" id="ARBA00005902"/>
    </source>
</evidence>
<evidence type="ECO:0000256" key="6">
    <source>
        <dbReference type="SAM" id="Coils"/>
    </source>
</evidence>
<keyword evidence="4" id="KW-0963">Cytoplasm</keyword>
<dbReference type="SUPFAM" id="SSF74784">
    <property type="entry name" value="Translin"/>
    <property type="match status" value="1"/>
</dbReference>
<dbReference type="InterPro" id="IPR016068">
    <property type="entry name" value="Translin_N"/>
</dbReference>
<comment type="subcellular location">
    <subcellularLocation>
        <location evidence="2">Cytoplasm</location>
    </subcellularLocation>
    <subcellularLocation>
        <location evidence="1">Nucleus</location>
    </subcellularLocation>
</comment>
<name>A0A427XX04_9TREE</name>
<dbReference type="Proteomes" id="UP000279236">
    <property type="component" value="Unassembled WGS sequence"/>
</dbReference>
<dbReference type="CDD" id="cd14820">
    <property type="entry name" value="TRAX"/>
    <property type="match status" value="1"/>
</dbReference>
<comment type="caution">
    <text evidence="7">The sequence shown here is derived from an EMBL/GenBank/DDBJ whole genome shotgun (WGS) entry which is preliminary data.</text>
</comment>
<evidence type="ECO:0000313" key="7">
    <source>
        <dbReference type="EMBL" id="RSH83321.1"/>
    </source>
</evidence>
<evidence type="ECO:0000313" key="8">
    <source>
        <dbReference type="Proteomes" id="UP000279236"/>
    </source>
</evidence>
<dbReference type="GO" id="GO:0043565">
    <property type="term" value="F:sequence-specific DNA binding"/>
    <property type="evidence" value="ECO:0007669"/>
    <property type="project" value="InterPro"/>
</dbReference>
<dbReference type="RefSeq" id="XP_028477273.1">
    <property type="nucleotide sequence ID" value="XM_028622381.1"/>
</dbReference>
<evidence type="ECO:0000256" key="5">
    <source>
        <dbReference type="ARBA" id="ARBA00023242"/>
    </source>
</evidence>
<accession>A0A427XX04</accession>
<dbReference type="EMBL" id="RSCE01000004">
    <property type="protein sequence ID" value="RSH83321.1"/>
    <property type="molecule type" value="Genomic_DNA"/>
</dbReference>
<dbReference type="AlphaFoldDB" id="A0A427XX04"/>
<dbReference type="InterPro" id="IPR016069">
    <property type="entry name" value="Translin_C"/>
</dbReference>
<evidence type="ECO:0000256" key="4">
    <source>
        <dbReference type="ARBA" id="ARBA00022490"/>
    </source>
</evidence>
<dbReference type="OrthoDB" id="31005at2759"/>
<reference evidence="7 8" key="1">
    <citation type="submission" date="2018-11" db="EMBL/GenBank/DDBJ databases">
        <title>Genome sequence of Apiotrichum porosum DSM 27194.</title>
        <authorList>
            <person name="Aliyu H."/>
            <person name="Gorte O."/>
            <person name="Ochsenreither K."/>
        </authorList>
    </citation>
    <scope>NUCLEOTIDE SEQUENCE [LARGE SCALE GENOMIC DNA]</scope>
    <source>
        <strain evidence="7 8">DSM 27194</strain>
    </source>
</reference>
<dbReference type="Pfam" id="PF01997">
    <property type="entry name" value="Translin"/>
    <property type="match status" value="1"/>
</dbReference>
<evidence type="ECO:0000256" key="1">
    <source>
        <dbReference type="ARBA" id="ARBA00004123"/>
    </source>
</evidence>
<proteinExistence type="inferred from homology"/>
<dbReference type="Gene3D" id="1.20.58.190">
    <property type="entry name" value="Translin, domain 1"/>
    <property type="match status" value="1"/>
</dbReference>
<sequence length="261" mass="29376">MADVAMEEAVPAPIAPTMTRREHLAKTFEAYRSELDEANERREQIIIRSRAITQLSKKLIFHCHRGATAPPAARAKNLKDGRDKEREIHANFVAIRAQLAIGADDGGNENFWQFKDRITGGLEEYIEAYTFLYYLETKELAPLAELQKALSDESGAPDYILGMSDLTGELMPLSTGDHDVPLAVCSFVRDVKLIFDAIPPKMVPKLDRKQEETTRSLEKIEKVCYALRLRLVEFGDKPEVLKTMAKRALEEANMAGPEGRE</sequence>
<dbReference type="InterPro" id="IPR002848">
    <property type="entry name" value="Translin_fam"/>
</dbReference>
<feature type="coiled-coil region" evidence="6">
    <location>
        <begin position="21"/>
        <end position="48"/>
    </location>
</feature>
<dbReference type="STRING" id="105984.A0A427XX04"/>
<dbReference type="Gene3D" id="1.20.58.200">
    <property type="entry name" value="Translin, domain 2"/>
    <property type="match status" value="1"/>
</dbReference>
<keyword evidence="8" id="KW-1185">Reference proteome</keyword>
<keyword evidence="5" id="KW-0539">Nucleus</keyword>
<dbReference type="GO" id="GO:0005737">
    <property type="term" value="C:cytoplasm"/>
    <property type="evidence" value="ECO:0007669"/>
    <property type="project" value="UniProtKB-SubCell"/>
</dbReference>
<keyword evidence="6" id="KW-0175">Coiled coil</keyword>